<feature type="region of interest" description="Disordered" evidence="1">
    <location>
        <begin position="1"/>
        <end position="40"/>
    </location>
</feature>
<feature type="region of interest" description="Disordered" evidence="1">
    <location>
        <begin position="393"/>
        <end position="429"/>
    </location>
</feature>
<dbReference type="KEGG" id="nvi:100123560"/>
<dbReference type="Gene3D" id="6.10.140.1270">
    <property type="match status" value="1"/>
</dbReference>
<dbReference type="RefSeq" id="XP_031787889.1">
    <property type="nucleotide sequence ID" value="XM_031932029.2"/>
</dbReference>
<dbReference type="OrthoDB" id="21678at2759"/>
<feature type="compositionally biased region" description="Polar residues" evidence="1">
    <location>
        <begin position="80"/>
        <end position="92"/>
    </location>
</feature>
<feature type="compositionally biased region" description="Polar residues" evidence="1">
    <location>
        <begin position="157"/>
        <end position="173"/>
    </location>
</feature>
<dbReference type="RefSeq" id="XP_031787890.1">
    <property type="nucleotide sequence ID" value="XM_031932030.2"/>
</dbReference>
<accession>A0A7M7QKT5</accession>
<feature type="region of interest" description="Disordered" evidence="1">
    <location>
        <begin position="80"/>
        <end position="230"/>
    </location>
</feature>
<feature type="domain" description="SCA7" evidence="2">
    <location>
        <begin position="227"/>
        <end position="294"/>
    </location>
</feature>
<dbReference type="SMR" id="A0A7M7QKT5"/>
<proteinExistence type="predicted"/>
<dbReference type="PANTHER" id="PTHR15117">
    <property type="entry name" value="ATAXIN 7 RELATED"/>
    <property type="match status" value="1"/>
</dbReference>
<reference evidence="3" key="1">
    <citation type="submission" date="2021-01" db="UniProtKB">
        <authorList>
            <consortium name="EnsemblMetazoa"/>
        </authorList>
    </citation>
    <scope>IDENTIFICATION</scope>
</reference>
<evidence type="ECO:0000256" key="1">
    <source>
        <dbReference type="SAM" id="MobiDB-lite"/>
    </source>
</evidence>
<dbReference type="Proteomes" id="UP000002358">
    <property type="component" value="Chromosome 5"/>
</dbReference>
<keyword evidence="4" id="KW-1185">Reference proteome</keyword>
<dbReference type="InParanoid" id="A0A7M7QKT5"/>
<dbReference type="InterPro" id="IPR013243">
    <property type="entry name" value="SCA7_dom"/>
</dbReference>
<dbReference type="EnsemblMetazoa" id="XM_031932029">
    <property type="protein sequence ID" value="XP_031787889"/>
    <property type="gene ID" value="LOC100123560"/>
</dbReference>
<dbReference type="EnsemblMetazoa" id="XM_031932030">
    <property type="protein sequence ID" value="XP_031787890"/>
    <property type="gene ID" value="LOC100123560"/>
</dbReference>
<feature type="compositionally biased region" description="Low complexity" evidence="1">
    <location>
        <begin position="399"/>
        <end position="427"/>
    </location>
</feature>
<dbReference type="PROSITE" id="PS51505">
    <property type="entry name" value="SCA7"/>
    <property type="match status" value="1"/>
</dbReference>
<feature type="compositionally biased region" description="Low complexity" evidence="1">
    <location>
        <begin position="118"/>
        <end position="148"/>
    </location>
</feature>
<sequence>MSGSDSPTFFHGQPWSSWIEKIGRDKPLSDEEPDAEPASSVMRLSVDDIDLYGFCPERDTFYGVVCEICNSIIKPQAFTQHMESRHPSGSTNLPPPPNSATKSAMKTPYCKLSKLKKSQSSGQLPVGNNSGGAATTNNSSGKTSNNHTPVKQRAAAEQQSAGLHSGLSNSSPRSPHESAAPGGLGCVQSTGGLANALGGGGGASGGSPVKSPGSQQPKRKRLKAERSLLKDREYDPDRHCGVWNEETGKPCTRSLTCKAHTVSLRRTVAGRSKTFDKLLAEHRASKELPSTRPSVKVTPATATAAGSTITGTISIATADLAATTGSTSANTSATTISAASVDLEAPSSPPVLSLPDTYPLPQAVDLLYRCLAPHGSNKPTKLEEDFANELESNRRIEPSVVNSSSASNSAANSQGTNSNTASSSGTAPMAPLSVALPSLSPIQTDGMSPQASILQYNRNVSSPIASVEQIIGKQSPASAPVVPAVLPVSNQPASSTTTGLEAKSVSMDIDTSQNITMYTSPVYKDSGKPQVTVQISRSNAMPSQSPGSRVYSSLFDSSLDHHNSTEVSRTTSHVMTNGKRISNHLATMQSQIGRAKHEFPQEYSTAIQLEATTAATPYTSFNDISWSTCHPEPLAVSRWLRINSSRKQYNFNIH</sequence>
<dbReference type="AlphaFoldDB" id="A0A7M7QKT5"/>
<evidence type="ECO:0000259" key="2">
    <source>
        <dbReference type="PROSITE" id="PS51505"/>
    </source>
</evidence>
<dbReference type="GeneID" id="100123560"/>
<dbReference type="PANTHER" id="PTHR15117:SF24">
    <property type="entry name" value="SCA7 DOMAIN-CONTAINING PROTEIN"/>
    <property type="match status" value="1"/>
</dbReference>
<name>A0A7M7QKT5_NASVI</name>
<dbReference type="InterPro" id="IPR052237">
    <property type="entry name" value="Ataxin-7-like_regulator"/>
</dbReference>
<dbReference type="Pfam" id="PF08313">
    <property type="entry name" value="SCA7"/>
    <property type="match status" value="1"/>
</dbReference>
<organism evidence="3 4">
    <name type="scientific">Nasonia vitripennis</name>
    <name type="common">Parasitic wasp</name>
    <dbReference type="NCBI Taxonomy" id="7425"/>
    <lineage>
        <taxon>Eukaryota</taxon>
        <taxon>Metazoa</taxon>
        <taxon>Ecdysozoa</taxon>
        <taxon>Arthropoda</taxon>
        <taxon>Hexapoda</taxon>
        <taxon>Insecta</taxon>
        <taxon>Pterygota</taxon>
        <taxon>Neoptera</taxon>
        <taxon>Endopterygota</taxon>
        <taxon>Hymenoptera</taxon>
        <taxon>Apocrita</taxon>
        <taxon>Proctotrupomorpha</taxon>
        <taxon>Chalcidoidea</taxon>
        <taxon>Pteromalidae</taxon>
        <taxon>Pteromalinae</taxon>
        <taxon>Nasonia</taxon>
    </lineage>
</organism>
<protein>
    <recommendedName>
        <fullName evidence="2">SCA7 domain-containing protein</fullName>
    </recommendedName>
</protein>
<evidence type="ECO:0000313" key="4">
    <source>
        <dbReference type="Proteomes" id="UP000002358"/>
    </source>
</evidence>
<evidence type="ECO:0000313" key="3">
    <source>
        <dbReference type="EnsemblMetazoa" id="XP_031787889"/>
    </source>
</evidence>